<proteinExistence type="inferred from homology"/>
<evidence type="ECO:0000256" key="3">
    <source>
        <dbReference type="ARBA" id="ARBA00023067"/>
    </source>
</evidence>
<dbReference type="PANTHER" id="PTHR33175">
    <property type="entry name" value="DNA-BINDING PROTEIN HU"/>
    <property type="match status" value="1"/>
</dbReference>
<name>A0A422M365_LACPA</name>
<evidence type="ECO:0000256" key="4">
    <source>
        <dbReference type="ARBA" id="ARBA00023125"/>
    </source>
</evidence>
<dbReference type="GO" id="GO:0030261">
    <property type="term" value="P:chromosome condensation"/>
    <property type="evidence" value="ECO:0007669"/>
    <property type="project" value="UniProtKB-KW"/>
</dbReference>
<gene>
    <name evidence="6" type="ORF">FAM18172_02931</name>
    <name evidence="7" type="ORF">FAM6012_00198</name>
</gene>
<evidence type="ECO:0000313" key="8">
    <source>
        <dbReference type="Proteomes" id="UP000284123"/>
    </source>
</evidence>
<evidence type="ECO:0000256" key="5">
    <source>
        <dbReference type="RuleBase" id="RU003939"/>
    </source>
</evidence>
<dbReference type="Proteomes" id="UP000284123">
    <property type="component" value="Unassembled WGS sequence"/>
</dbReference>
<comment type="similarity">
    <text evidence="1 5">Belongs to the bacterial histone-like protein family.</text>
</comment>
<dbReference type="EMBL" id="LKGI01000017">
    <property type="protein sequence ID" value="RNE33898.1"/>
    <property type="molecule type" value="Genomic_DNA"/>
</dbReference>
<dbReference type="EMBL" id="LKFU01000117">
    <property type="protein sequence ID" value="RND81577.1"/>
    <property type="molecule type" value="Genomic_DNA"/>
</dbReference>
<dbReference type="InterPro" id="IPR000119">
    <property type="entry name" value="Hist_DNA-bd"/>
</dbReference>
<dbReference type="InterPro" id="IPR010992">
    <property type="entry name" value="IHF-like_DNA-bd_dom_sf"/>
</dbReference>
<evidence type="ECO:0000256" key="2">
    <source>
        <dbReference type="ARBA" id="ARBA00021922"/>
    </source>
</evidence>
<dbReference type="AlphaFoldDB" id="A0A422M365"/>
<accession>A0A422M365</accession>
<organism evidence="6 9">
    <name type="scientific">Lacticaseibacillus paracasei</name>
    <name type="common">Lactobacillus paracasei</name>
    <dbReference type="NCBI Taxonomy" id="1597"/>
    <lineage>
        <taxon>Bacteria</taxon>
        <taxon>Bacillati</taxon>
        <taxon>Bacillota</taxon>
        <taxon>Bacilli</taxon>
        <taxon>Lactobacillales</taxon>
        <taxon>Lactobacillaceae</taxon>
        <taxon>Lacticaseibacillus</taxon>
    </lineage>
</organism>
<dbReference type="PRINTS" id="PR01727">
    <property type="entry name" value="DNABINDINGHU"/>
</dbReference>
<evidence type="ECO:0000313" key="6">
    <source>
        <dbReference type="EMBL" id="RND81577.1"/>
    </source>
</evidence>
<dbReference type="GO" id="GO:0030527">
    <property type="term" value="F:structural constituent of chromatin"/>
    <property type="evidence" value="ECO:0007669"/>
    <property type="project" value="InterPro"/>
</dbReference>
<evidence type="ECO:0000313" key="7">
    <source>
        <dbReference type="EMBL" id="RNE33898.1"/>
    </source>
</evidence>
<dbReference type="RefSeq" id="WP_016377765.1">
    <property type="nucleotide sequence ID" value="NZ_CP136122.1"/>
</dbReference>
<reference evidence="8 9" key="1">
    <citation type="journal article" date="2018" name="Front. Microbiol.">
        <title>Conversion of Methionine to Cysteine in Lactobacillus paracasei Depends on the Highly Mobile cysK-ctl-cysE Gene Cluster.</title>
        <authorList>
            <person name="Wuthrich D."/>
            <person name="Irmler S."/>
            <person name="Berthoud H."/>
            <person name="Guggenbuhl B."/>
            <person name="Eugster E."/>
            <person name="Bruggmann R."/>
        </authorList>
    </citation>
    <scope>NUCLEOTIDE SEQUENCE [LARGE SCALE GENOMIC DNA]</scope>
    <source>
        <strain evidence="6 9">FAM18172</strain>
        <strain evidence="7 8">FAM6012</strain>
    </source>
</reference>
<sequence>MVNKKSSSGAVVNQKEFVHRIQLSAKEAGVRLPATTVNLLVNLYHLEIASALENREKVKLMKFGNFEVRKRAARKGRNLRTGQEVKVPAKEVPVFTAGLSLKDAVNFSKQSTKSL</sequence>
<protein>
    <recommendedName>
        <fullName evidence="2">DNA-binding protein HU</fullName>
    </recommendedName>
</protein>
<dbReference type="SUPFAM" id="SSF47729">
    <property type="entry name" value="IHF-like DNA-binding proteins"/>
    <property type="match status" value="1"/>
</dbReference>
<evidence type="ECO:0000256" key="1">
    <source>
        <dbReference type="ARBA" id="ARBA00010529"/>
    </source>
</evidence>
<dbReference type="GO" id="GO:0005829">
    <property type="term" value="C:cytosol"/>
    <property type="evidence" value="ECO:0007669"/>
    <property type="project" value="TreeGrafter"/>
</dbReference>
<dbReference type="PANTHER" id="PTHR33175:SF3">
    <property type="entry name" value="DNA-BINDING PROTEIN HU-BETA"/>
    <property type="match status" value="1"/>
</dbReference>
<keyword evidence="4 6" id="KW-0238">DNA-binding</keyword>
<dbReference type="Gene3D" id="4.10.520.10">
    <property type="entry name" value="IHF-like DNA-binding proteins"/>
    <property type="match status" value="1"/>
</dbReference>
<keyword evidence="3" id="KW-0226">DNA condensation</keyword>
<dbReference type="Pfam" id="PF00216">
    <property type="entry name" value="Bac_DNA_binding"/>
    <property type="match status" value="1"/>
</dbReference>
<dbReference type="Proteomes" id="UP000285532">
    <property type="component" value="Unassembled WGS sequence"/>
</dbReference>
<evidence type="ECO:0000313" key="9">
    <source>
        <dbReference type="Proteomes" id="UP000285532"/>
    </source>
</evidence>
<comment type="caution">
    <text evidence="6">The sequence shown here is derived from an EMBL/GenBank/DDBJ whole genome shotgun (WGS) entry which is preliminary data.</text>
</comment>
<dbReference type="SMART" id="SM00411">
    <property type="entry name" value="BHL"/>
    <property type="match status" value="1"/>
</dbReference>
<dbReference type="GO" id="GO:0003677">
    <property type="term" value="F:DNA binding"/>
    <property type="evidence" value="ECO:0007669"/>
    <property type="project" value="UniProtKB-KW"/>
</dbReference>